<dbReference type="FunFam" id="3.30.40.10:FF:000303">
    <property type="entry name" value="Zinc finger CCCH domain-containing protein 19"/>
    <property type="match status" value="1"/>
</dbReference>
<dbReference type="Gramene" id="KQJ97407">
    <property type="protein sequence ID" value="KQJ97407"/>
    <property type="gene ID" value="BRADI_3g30620v3"/>
</dbReference>
<dbReference type="CDD" id="cd15568">
    <property type="entry name" value="PHD5_NSD"/>
    <property type="match status" value="1"/>
</dbReference>
<dbReference type="SMART" id="SM00151">
    <property type="entry name" value="SWIB"/>
    <property type="match status" value="1"/>
</dbReference>
<reference evidence="12" key="2">
    <citation type="submission" date="2017-06" db="EMBL/GenBank/DDBJ databases">
        <title>WGS assembly of Brachypodium distachyon.</title>
        <authorList>
            <consortium name="The International Brachypodium Initiative"/>
            <person name="Lucas S."/>
            <person name="Harmon-Smith M."/>
            <person name="Lail K."/>
            <person name="Tice H."/>
            <person name="Grimwood J."/>
            <person name="Bruce D."/>
            <person name="Barry K."/>
            <person name="Shu S."/>
            <person name="Lindquist E."/>
            <person name="Wang M."/>
            <person name="Pitluck S."/>
            <person name="Vogel J.P."/>
            <person name="Garvin D.F."/>
            <person name="Mockler T.C."/>
            <person name="Schmutz J."/>
            <person name="Rokhsar D."/>
            <person name="Bevan M.W."/>
        </authorList>
    </citation>
    <scope>NUCLEOTIDE SEQUENCE</scope>
    <source>
        <strain evidence="12">Bd21</strain>
    </source>
</reference>
<name>A0A0Q3FCJ6_BRADI</name>
<evidence type="ECO:0000313" key="13">
    <source>
        <dbReference type="EnsemblPlants" id="KQJ97407"/>
    </source>
</evidence>
<feature type="domain" description="GYF" evidence="9">
    <location>
        <begin position="813"/>
        <end position="865"/>
    </location>
</feature>
<evidence type="ECO:0000256" key="4">
    <source>
        <dbReference type="ARBA" id="ARBA00023125"/>
    </source>
</evidence>
<dbReference type="InterPro" id="IPR019786">
    <property type="entry name" value="Zinc_finger_PHD-type_CS"/>
</dbReference>
<dbReference type="OrthoDB" id="6415790at2759"/>
<evidence type="ECO:0000256" key="2">
    <source>
        <dbReference type="ARBA" id="ARBA00022771"/>
    </source>
</evidence>
<feature type="compositionally biased region" description="Low complexity" evidence="7">
    <location>
        <begin position="797"/>
        <end position="808"/>
    </location>
</feature>
<dbReference type="SMART" id="SM00719">
    <property type="entry name" value="Plus3"/>
    <property type="match status" value="1"/>
</dbReference>
<keyword evidence="3 5" id="KW-0862">Zinc</keyword>
<evidence type="ECO:0000259" key="10">
    <source>
        <dbReference type="PROSITE" id="PS51360"/>
    </source>
</evidence>
<dbReference type="InterPro" id="IPR000571">
    <property type="entry name" value="Znf_CCCH"/>
</dbReference>
<dbReference type="PROSITE" id="PS50829">
    <property type="entry name" value="GYF"/>
    <property type="match status" value="1"/>
</dbReference>
<dbReference type="SMART" id="SM00249">
    <property type="entry name" value="PHD"/>
    <property type="match status" value="1"/>
</dbReference>
<evidence type="ECO:0000256" key="5">
    <source>
        <dbReference type="PROSITE-ProRule" id="PRU00723"/>
    </source>
</evidence>
<dbReference type="SUPFAM" id="SSF159042">
    <property type="entry name" value="Plus3-like"/>
    <property type="match status" value="1"/>
</dbReference>
<feature type="compositionally biased region" description="Low complexity" evidence="7">
    <location>
        <begin position="1686"/>
        <end position="1700"/>
    </location>
</feature>
<feature type="compositionally biased region" description="Polar residues" evidence="7">
    <location>
        <begin position="746"/>
        <end position="758"/>
    </location>
</feature>
<dbReference type="PROSITE" id="PS51925">
    <property type="entry name" value="SWIB_MDM2"/>
    <property type="match status" value="1"/>
</dbReference>
<dbReference type="Pfam" id="PF02201">
    <property type="entry name" value="SWIB"/>
    <property type="match status" value="1"/>
</dbReference>
<dbReference type="InterPro" id="IPR035445">
    <property type="entry name" value="GYF-like_dom_sf"/>
</dbReference>
<evidence type="ECO:0000313" key="12">
    <source>
        <dbReference type="EMBL" id="KQJ97407.1"/>
    </source>
</evidence>
<dbReference type="STRING" id="15368.A0A0Q3FCJ6"/>
<reference evidence="13" key="3">
    <citation type="submission" date="2018-08" db="UniProtKB">
        <authorList>
            <consortium name="EnsemblPlants"/>
        </authorList>
    </citation>
    <scope>IDENTIFICATION</scope>
    <source>
        <strain evidence="13">cv. Bd21</strain>
    </source>
</reference>
<feature type="region of interest" description="Disordered" evidence="7">
    <location>
        <begin position="746"/>
        <end position="813"/>
    </location>
</feature>
<feature type="region of interest" description="Disordered" evidence="7">
    <location>
        <begin position="1"/>
        <end position="135"/>
    </location>
</feature>
<dbReference type="Gene3D" id="3.30.1490.40">
    <property type="match status" value="1"/>
</dbReference>
<feature type="compositionally biased region" description="Basic and acidic residues" evidence="7">
    <location>
        <begin position="1657"/>
        <end position="1670"/>
    </location>
</feature>
<dbReference type="PROSITE" id="PS50103">
    <property type="entry name" value="ZF_C3H1"/>
    <property type="match status" value="1"/>
</dbReference>
<feature type="region of interest" description="Disordered" evidence="7">
    <location>
        <begin position="876"/>
        <end position="899"/>
    </location>
</feature>
<dbReference type="ExpressionAtlas" id="A0A0Q3FCJ6">
    <property type="expression patterns" value="baseline and differential"/>
</dbReference>
<dbReference type="RefSeq" id="XP_010234896.2">
    <property type="nucleotide sequence ID" value="XM_010236594.3"/>
</dbReference>
<keyword evidence="2 5" id="KW-0863">Zinc-finger</keyword>
<evidence type="ECO:0008006" key="15">
    <source>
        <dbReference type="Google" id="ProtNLM"/>
    </source>
</evidence>
<dbReference type="InterPro" id="IPR004343">
    <property type="entry name" value="Plus-3_dom"/>
</dbReference>
<organism evidence="12">
    <name type="scientific">Brachypodium distachyon</name>
    <name type="common">Purple false brome</name>
    <name type="synonym">Trachynia distachya</name>
    <dbReference type="NCBI Taxonomy" id="15368"/>
    <lineage>
        <taxon>Eukaryota</taxon>
        <taxon>Viridiplantae</taxon>
        <taxon>Streptophyta</taxon>
        <taxon>Embryophyta</taxon>
        <taxon>Tracheophyta</taxon>
        <taxon>Spermatophyta</taxon>
        <taxon>Magnoliopsida</taxon>
        <taxon>Liliopsida</taxon>
        <taxon>Poales</taxon>
        <taxon>Poaceae</taxon>
        <taxon>BOP clade</taxon>
        <taxon>Pooideae</taxon>
        <taxon>Stipodae</taxon>
        <taxon>Brachypodieae</taxon>
        <taxon>Brachypodium</taxon>
    </lineage>
</organism>
<dbReference type="InterPro" id="IPR013083">
    <property type="entry name" value="Znf_RING/FYVE/PHD"/>
</dbReference>
<dbReference type="SUPFAM" id="SSF55277">
    <property type="entry name" value="GYF domain"/>
    <property type="match status" value="1"/>
</dbReference>
<feature type="region of interest" description="Disordered" evidence="7">
    <location>
        <begin position="972"/>
        <end position="1022"/>
    </location>
</feature>
<dbReference type="InterPro" id="IPR036128">
    <property type="entry name" value="Plus3-like_sf"/>
</dbReference>
<dbReference type="PANTHER" id="PTHR46695:SF4">
    <property type="entry name" value="ZINC FINGER CCCH DOMAIN-CONTAINING PROTEIN 44"/>
    <property type="match status" value="1"/>
</dbReference>
<feature type="compositionally biased region" description="Polar residues" evidence="7">
    <location>
        <begin position="1490"/>
        <end position="1523"/>
    </location>
</feature>
<feature type="zinc finger region" description="C3H1-type" evidence="5">
    <location>
        <begin position="1698"/>
        <end position="1723"/>
    </location>
</feature>
<feature type="compositionally biased region" description="Pro residues" evidence="7">
    <location>
        <begin position="23"/>
        <end position="42"/>
    </location>
</feature>
<dbReference type="Pfam" id="PF25980">
    <property type="entry name" value="NERD_plant"/>
    <property type="match status" value="1"/>
</dbReference>
<dbReference type="InterPro" id="IPR011011">
    <property type="entry name" value="Znf_FYVE_PHD"/>
</dbReference>
<dbReference type="EnsemblPlants" id="KQJ97407">
    <property type="protein sequence ID" value="KQJ97407"/>
    <property type="gene ID" value="BRADI_3g30620v3"/>
</dbReference>
<dbReference type="GO" id="GO:1990269">
    <property type="term" value="F:RNA polymerase II C-terminal domain phosphoserine binding"/>
    <property type="evidence" value="ECO:0000318"/>
    <property type="project" value="GO_Central"/>
</dbReference>
<dbReference type="Pfam" id="PF03126">
    <property type="entry name" value="Plus-3"/>
    <property type="match status" value="1"/>
</dbReference>
<evidence type="ECO:0000259" key="8">
    <source>
        <dbReference type="PROSITE" id="PS50103"/>
    </source>
</evidence>
<dbReference type="InterPro" id="IPR058668">
    <property type="entry name" value="NERD_dom"/>
</dbReference>
<proteinExistence type="predicted"/>
<feature type="compositionally biased region" description="Basic residues" evidence="7">
    <location>
        <begin position="320"/>
        <end position="337"/>
    </location>
</feature>
<feature type="domain" description="Plus3" evidence="10">
    <location>
        <begin position="508"/>
        <end position="641"/>
    </location>
</feature>
<evidence type="ECO:0000256" key="7">
    <source>
        <dbReference type="SAM" id="MobiDB-lite"/>
    </source>
</evidence>
<dbReference type="InterPro" id="IPR036885">
    <property type="entry name" value="SWIB_MDM2_dom_sf"/>
</dbReference>
<feature type="compositionally biased region" description="Polar residues" evidence="7">
    <location>
        <begin position="1357"/>
        <end position="1372"/>
    </location>
</feature>
<dbReference type="Pfam" id="PF02213">
    <property type="entry name" value="GYF"/>
    <property type="match status" value="1"/>
</dbReference>
<dbReference type="PROSITE" id="PS01359">
    <property type="entry name" value="ZF_PHD_1"/>
    <property type="match status" value="1"/>
</dbReference>
<feature type="coiled-coil region" evidence="6">
    <location>
        <begin position="638"/>
        <end position="665"/>
    </location>
</feature>
<dbReference type="SUPFAM" id="SSF57903">
    <property type="entry name" value="FYVE/PHD zinc finger"/>
    <property type="match status" value="1"/>
</dbReference>
<feature type="region of interest" description="Disordered" evidence="7">
    <location>
        <begin position="1106"/>
        <end position="1159"/>
    </location>
</feature>
<evidence type="ECO:0000256" key="1">
    <source>
        <dbReference type="ARBA" id="ARBA00022723"/>
    </source>
</evidence>
<dbReference type="InterPro" id="IPR036855">
    <property type="entry name" value="Znf_CCCH_sf"/>
</dbReference>
<dbReference type="EMBL" id="CM000882">
    <property type="protein sequence ID" value="KQJ97407.1"/>
    <property type="molecule type" value="Genomic_DNA"/>
</dbReference>
<accession>A0A0Q3FCJ6</accession>
<dbReference type="SUPFAM" id="SSF47592">
    <property type="entry name" value="SWIB/MDM2 domain"/>
    <property type="match status" value="1"/>
</dbReference>
<feature type="compositionally biased region" description="Low complexity" evidence="7">
    <location>
        <begin position="1430"/>
        <end position="1440"/>
    </location>
</feature>
<dbReference type="FunFam" id="3.90.70.200:FF:000002">
    <property type="entry name" value="Zinc finger CCCH domain-containing protein 19"/>
    <property type="match status" value="1"/>
</dbReference>
<evidence type="ECO:0000259" key="11">
    <source>
        <dbReference type="PROSITE" id="PS51925"/>
    </source>
</evidence>
<evidence type="ECO:0000256" key="3">
    <source>
        <dbReference type="ARBA" id="ARBA00022833"/>
    </source>
</evidence>
<dbReference type="InterPro" id="IPR019835">
    <property type="entry name" value="SWIB_domain"/>
</dbReference>
<dbReference type="GO" id="GO:0003677">
    <property type="term" value="F:DNA binding"/>
    <property type="evidence" value="ECO:0007669"/>
    <property type="project" value="UniProtKB-KW"/>
</dbReference>
<feature type="domain" description="C3H1-type" evidence="8">
    <location>
        <begin position="1698"/>
        <end position="1723"/>
    </location>
</feature>
<keyword evidence="6" id="KW-0175">Coiled coil</keyword>
<dbReference type="Gene3D" id="3.30.40.10">
    <property type="entry name" value="Zinc/RING finger domain, C3HC4 (zinc finger)"/>
    <property type="match status" value="1"/>
</dbReference>
<keyword evidence="14" id="KW-1185">Reference proteome</keyword>
<feature type="compositionally biased region" description="Polar residues" evidence="7">
    <location>
        <begin position="1581"/>
        <end position="1615"/>
    </location>
</feature>
<feature type="compositionally biased region" description="Basic and acidic residues" evidence="7">
    <location>
        <begin position="297"/>
        <end position="314"/>
    </location>
</feature>
<reference evidence="12 13" key="1">
    <citation type="journal article" date="2010" name="Nature">
        <title>Genome sequencing and analysis of the model grass Brachypodium distachyon.</title>
        <authorList>
            <consortium name="International Brachypodium Initiative"/>
        </authorList>
    </citation>
    <scope>NUCLEOTIDE SEQUENCE [LARGE SCALE GENOMIC DNA]</scope>
    <source>
        <strain evidence="12 13">Bd21</strain>
    </source>
</reference>
<dbReference type="SUPFAM" id="SSF90229">
    <property type="entry name" value="CCCH zinc finger"/>
    <property type="match status" value="1"/>
</dbReference>
<dbReference type="InterPro" id="IPR003121">
    <property type="entry name" value="SWIB_MDM2_domain"/>
</dbReference>
<feature type="region of interest" description="Disordered" evidence="7">
    <location>
        <begin position="912"/>
        <end position="952"/>
    </location>
</feature>
<feature type="region of interest" description="Disordered" evidence="7">
    <location>
        <begin position="1183"/>
        <end position="1220"/>
    </location>
</feature>
<feature type="region of interest" description="Disordered" evidence="7">
    <location>
        <begin position="1399"/>
        <end position="1700"/>
    </location>
</feature>
<feature type="region of interest" description="Disordered" evidence="7">
    <location>
        <begin position="297"/>
        <end position="341"/>
    </location>
</feature>
<feature type="compositionally biased region" description="Polar residues" evidence="7">
    <location>
        <begin position="1112"/>
        <end position="1150"/>
    </location>
</feature>
<feature type="compositionally biased region" description="Low complexity" evidence="7">
    <location>
        <begin position="1639"/>
        <end position="1656"/>
    </location>
</feature>
<feature type="domain" description="DM2" evidence="11">
    <location>
        <begin position="367"/>
        <end position="450"/>
    </location>
</feature>
<dbReference type="PANTHER" id="PTHR46695">
    <property type="entry name" value="ZINC FINGER CCCH DOMAIN-CONTAINING PROTEIN 44-RELATED"/>
    <property type="match status" value="1"/>
</dbReference>
<dbReference type="InterPro" id="IPR001965">
    <property type="entry name" value="Znf_PHD"/>
</dbReference>
<dbReference type="Gene3D" id="3.90.70.200">
    <property type="entry name" value="Plus-3 domain"/>
    <property type="match status" value="1"/>
</dbReference>
<dbReference type="GO" id="GO:0008270">
    <property type="term" value="F:zinc ion binding"/>
    <property type="evidence" value="ECO:0007669"/>
    <property type="project" value="UniProtKB-KW"/>
</dbReference>
<dbReference type="Proteomes" id="UP000008810">
    <property type="component" value="Chromosome 3"/>
</dbReference>
<feature type="compositionally biased region" description="Polar residues" evidence="7">
    <location>
        <begin position="877"/>
        <end position="886"/>
    </location>
</feature>
<gene>
    <name evidence="13" type="primary">LOC100833705</name>
    <name evidence="12" type="ORF">BRADI_3g30620v3</name>
</gene>
<feature type="compositionally biased region" description="Polar residues" evidence="7">
    <location>
        <begin position="769"/>
        <end position="780"/>
    </location>
</feature>
<protein>
    <recommendedName>
        <fullName evidence="15">Zinc finger CCCH domain-containing protein 44</fullName>
    </recommendedName>
</protein>
<dbReference type="PROSITE" id="PS51360">
    <property type="entry name" value="PLUS3"/>
    <property type="match status" value="1"/>
</dbReference>
<feature type="region of interest" description="Disordered" evidence="7">
    <location>
        <begin position="456"/>
        <end position="498"/>
    </location>
</feature>
<dbReference type="Gene3D" id="1.10.245.10">
    <property type="entry name" value="SWIB/MDM2 domain"/>
    <property type="match status" value="1"/>
</dbReference>
<feature type="region of interest" description="Disordered" evidence="7">
    <location>
        <begin position="1357"/>
        <end position="1376"/>
    </location>
</feature>
<dbReference type="SMART" id="SM00444">
    <property type="entry name" value="GYF"/>
    <property type="match status" value="1"/>
</dbReference>
<evidence type="ECO:0000313" key="14">
    <source>
        <dbReference type="Proteomes" id="UP000008810"/>
    </source>
</evidence>
<dbReference type="KEGG" id="bdi:100833705"/>
<keyword evidence="4" id="KW-0238">DNA-binding</keyword>
<dbReference type="InterPro" id="IPR003169">
    <property type="entry name" value="GYF"/>
</dbReference>
<dbReference type="GO" id="GO:0016593">
    <property type="term" value="C:Cdc73/Paf1 complex"/>
    <property type="evidence" value="ECO:0000318"/>
    <property type="project" value="GO_Central"/>
</dbReference>
<evidence type="ECO:0000256" key="6">
    <source>
        <dbReference type="SAM" id="Coils"/>
    </source>
</evidence>
<evidence type="ECO:0000259" key="9">
    <source>
        <dbReference type="PROSITE" id="PS50829"/>
    </source>
</evidence>
<feature type="compositionally biased region" description="Low complexity" evidence="7">
    <location>
        <begin position="89"/>
        <end position="106"/>
    </location>
</feature>
<keyword evidence="1 5" id="KW-0479">Metal-binding</keyword>
<dbReference type="CDD" id="cd10567">
    <property type="entry name" value="SWIB-MDM2_like"/>
    <property type="match status" value="1"/>
</dbReference>
<sequence length="1723" mass="188062">MDEGPGPVGEMLSPGEAEWPPELRLPPPPPIHEPAPPPPPAPSAGSGHRLTAWLHAPPAVPSPTKKEPSPPRHSEGFDDSHFLGSIMGAAAPLQQQQQHPAVAEAPVLVKRKRGRPPKNRDGAAAAPAPPKPVKKTDGEEVVCFICFDGGSLVVCDRRGCPKVYHPTCIKRDESFFRSRGKWNCGWHICSSCEKAVQYMCYTCTYSLCKGCIKQGKFFGVRGNKGFCDTCYGTILLIESKDEDVAKVRVDFDDKSSWEYLFKLYWLDLKGKHSLTLEELISAKSSWTVQSYSARKEKEESSGERYDANNDHDASSDSSSKKRKRCTSLRKRGRKRQTHGGITARKYEISNKVAESLPKEVPFEGTNLLGDPKWASLELLEFIGHMRNGDQSQISQFDVQVLLLEYIKQNNLRDPRKKSQIICDTRLSSLFRKPRVGHFEMLKLLELHFHVKETPRVNGDTQRTLDPDSAQVDGGGYSEMAPKLSSDKRRKTHKKVERDPQADLEDYAAIDMHNINLIYLRRSLMEDLIDDVAAFSEKITGAFVRIRISGVGQQQDMYRLVRVLGTHKVAERYSVGKKTTDYALEISNLDRKEVITMDTISNQDFTEEECKRLRQSMKYGLISRLKVGDIHEKAKIFQSLQINDLLENEKQRLSNLRDRASEIGRRKELRECVEKLKLLNTPEERERRINEVPEVHVDPHMAPDYESAEEWNDKTTVDCTIKRNGSDLLFHGGKGAESNSVMYTTQKNSDTSCHTSLSPPTEGVSDKPGTGSNINLPSANGWNIPRPGIDLNNTAGESASVSSSGVVPSDTEPEKVWHYKDPSGNVQGPFTLSQLSKWTSYFPHDMKIWLTFESEENSLMLTEVLAKQQKDLIRPTPVINNSKSTSAGPGKDRSDSSMAENITSPIGYNVLYSSGLPKQSADRSPPRIKGPNHLGEALPSATSWEPPKNAPTSCVQTQHRANYSCTIPSSVGSYGPPGSHAEGVPKEKAGGKNNTQEAGGLWSPTPPPHKSQISQSSMEPHPVACTTKKQLQIVSNSNSLAGSVENLNMQMDFGPQKVLTPSQQSERDLTISLGTSSSPEFKTQEGACWSLTTKPTAHDEIQFSIASAKPESRSNPVEGSNSNSAFGLPSQSGTAARSPQSAPFTCSSNSSKTEKTMDLHKTCPADASKAPVHQLPEPKIDLVSYPGTQEQYPSPTPKLERKESSMNKSGSTTVEPEDSATKAYDRSLTAFVSETSGQPSSKIVDLQLFKETSCVEERDLKHGGVPLAKRDNIIVNPVTDAEAIAVSNVLESLTEQNCGTYNMHGATPSENFAPVSVEEERPQCSSPIALSPWGEQSYYQGEAVDSALWGVQDDPSNDMWSLSSPTPALQPSSGLRVDGKDTSCIIQDMIVAQGNSAVVEMSPTPEEKKTEKCNSSASTASGVPEQVKPKSSAASGSSLRSTKTSDGQPPVSFLDRSTKASGGQPLDSSLEGCTKASDGQPAVSFLDRSTKVSGGQPSGSFLEGSTKTSVWQPSGSSLEGSTKGSGWGSSLEGSTKGSGWGSALEGSTKACWLQSSSSPEGRKASGWLQSSSSPEGRKASGWPSSVRESSKVNSTSNASQNRNSSSHQTTAPSAKNYSEAPRRHGNTNQSSGWGEAVGNNRSWHSSSGNASRGSQSSQHHDRYSHGNESRRGSSNHSRRPDHRQDHGSGVQSRSFSRGQSQRGICKYYESGNCRKGSSCYYIHR</sequence>
<dbReference type="GeneID" id="100833705"/>
<feature type="compositionally biased region" description="Basic and acidic residues" evidence="7">
    <location>
        <begin position="64"/>
        <end position="81"/>
    </location>
</feature>